<dbReference type="InterPro" id="IPR007630">
    <property type="entry name" value="RNA_pol_sigma70_r4"/>
</dbReference>
<evidence type="ECO:0000256" key="4">
    <source>
        <dbReference type="ARBA" id="ARBA00023125"/>
    </source>
</evidence>
<dbReference type="SUPFAM" id="SSF88946">
    <property type="entry name" value="Sigma2 domain of RNA polymerase sigma factors"/>
    <property type="match status" value="1"/>
</dbReference>
<dbReference type="EMBL" id="BLPG01000001">
    <property type="protein sequence ID" value="GFJ89987.1"/>
    <property type="molecule type" value="Genomic_DNA"/>
</dbReference>
<evidence type="ECO:0000256" key="2">
    <source>
        <dbReference type="ARBA" id="ARBA00023015"/>
    </source>
</evidence>
<keyword evidence="9" id="KW-1185">Reference proteome</keyword>
<dbReference type="Proteomes" id="UP000482960">
    <property type="component" value="Unassembled WGS sequence"/>
</dbReference>
<name>A0A6V8L7K8_9ACTN</name>
<dbReference type="GO" id="GO:0003677">
    <property type="term" value="F:DNA binding"/>
    <property type="evidence" value="ECO:0007669"/>
    <property type="project" value="UniProtKB-KW"/>
</dbReference>
<comment type="similarity">
    <text evidence="1">Belongs to the sigma-70 factor family. ECF subfamily.</text>
</comment>
<evidence type="ECO:0000313" key="9">
    <source>
        <dbReference type="Proteomes" id="UP000482960"/>
    </source>
</evidence>
<accession>A0A6V8L7K8</accession>
<keyword evidence="2" id="KW-0805">Transcription regulation</keyword>
<sequence length="198" mass="21631">MGRHAADWTAPGSPGPYDRGKAQVSAERAAQIFDRLVEPHRAALRAYVLRLTEGDEAIADSVLKETLYRLAQQPWRYPQHPPAVRPWLVLTVHNVLRDGERHAPAGLDDRPYSVVQDVRKPGPAPPTPAATVAVLMKDLAPADRELVVELVYRGVSLEAAAAERGVPVETIKSRLYAAMRTLRAALAKERNDPAGTGV</sequence>
<evidence type="ECO:0000256" key="6">
    <source>
        <dbReference type="SAM" id="MobiDB-lite"/>
    </source>
</evidence>
<dbReference type="GO" id="GO:0006352">
    <property type="term" value="P:DNA-templated transcription initiation"/>
    <property type="evidence" value="ECO:0007669"/>
    <property type="project" value="InterPro"/>
</dbReference>
<reference evidence="8 9" key="2">
    <citation type="submission" date="2020-03" db="EMBL/GenBank/DDBJ databases">
        <authorList>
            <person name="Ichikawa N."/>
            <person name="Kimura A."/>
            <person name="Kitahashi Y."/>
            <person name="Uohara A."/>
        </authorList>
    </citation>
    <scope>NUCLEOTIDE SEQUENCE [LARGE SCALE GENOMIC DNA]</scope>
    <source>
        <strain evidence="8 9">NBRC 108638</strain>
    </source>
</reference>
<protein>
    <submittedName>
        <fullName evidence="8">RNA polymerase sigma factor</fullName>
    </submittedName>
</protein>
<feature type="domain" description="RNA polymerase sigma-70 region 4" evidence="7">
    <location>
        <begin position="136"/>
        <end position="184"/>
    </location>
</feature>
<dbReference type="SUPFAM" id="SSF88659">
    <property type="entry name" value="Sigma3 and sigma4 domains of RNA polymerase sigma factors"/>
    <property type="match status" value="1"/>
</dbReference>
<dbReference type="PANTHER" id="PTHR43133">
    <property type="entry name" value="RNA POLYMERASE ECF-TYPE SIGMA FACTO"/>
    <property type="match status" value="1"/>
</dbReference>
<dbReference type="InterPro" id="IPR036388">
    <property type="entry name" value="WH-like_DNA-bd_sf"/>
</dbReference>
<keyword evidence="5" id="KW-0804">Transcription</keyword>
<dbReference type="GO" id="GO:0016987">
    <property type="term" value="F:sigma factor activity"/>
    <property type="evidence" value="ECO:0007669"/>
    <property type="project" value="UniProtKB-KW"/>
</dbReference>
<comment type="caution">
    <text evidence="8">The sequence shown here is derived from an EMBL/GenBank/DDBJ whole genome shotgun (WGS) entry which is preliminary data.</text>
</comment>
<dbReference type="RefSeq" id="WP_173077442.1">
    <property type="nucleotide sequence ID" value="NZ_BAABJB010000009.1"/>
</dbReference>
<evidence type="ECO:0000313" key="8">
    <source>
        <dbReference type="EMBL" id="GFJ89987.1"/>
    </source>
</evidence>
<gene>
    <name evidence="8" type="ORF">Prum_036290</name>
</gene>
<dbReference type="InterPro" id="IPR013324">
    <property type="entry name" value="RNA_pol_sigma_r3/r4-like"/>
</dbReference>
<dbReference type="InterPro" id="IPR039425">
    <property type="entry name" value="RNA_pol_sigma-70-like"/>
</dbReference>
<keyword evidence="4" id="KW-0238">DNA-binding</keyword>
<dbReference type="AlphaFoldDB" id="A0A6V8L7K8"/>
<evidence type="ECO:0000256" key="3">
    <source>
        <dbReference type="ARBA" id="ARBA00023082"/>
    </source>
</evidence>
<dbReference type="Gene3D" id="1.10.10.10">
    <property type="entry name" value="Winged helix-like DNA-binding domain superfamily/Winged helix DNA-binding domain"/>
    <property type="match status" value="1"/>
</dbReference>
<evidence type="ECO:0000259" key="7">
    <source>
        <dbReference type="Pfam" id="PF04545"/>
    </source>
</evidence>
<evidence type="ECO:0000256" key="1">
    <source>
        <dbReference type="ARBA" id="ARBA00010641"/>
    </source>
</evidence>
<evidence type="ECO:0000256" key="5">
    <source>
        <dbReference type="ARBA" id="ARBA00023163"/>
    </source>
</evidence>
<dbReference type="Gene3D" id="1.10.1740.10">
    <property type="match status" value="1"/>
</dbReference>
<dbReference type="PANTHER" id="PTHR43133:SF52">
    <property type="entry name" value="ECF RNA POLYMERASE SIGMA FACTOR SIGL"/>
    <property type="match status" value="1"/>
</dbReference>
<proteinExistence type="inferred from homology"/>
<feature type="region of interest" description="Disordered" evidence="6">
    <location>
        <begin position="1"/>
        <end position="22"/>
    </location>
</feature>
<reference evidence="8 9" key="1">
    <citation type="submission" date="2020-03" db="EMBL/GenBank/DDBJ databases">
        <title>Whole genome shotgun sequence of Phytohabitans rumicis NBRC 108638.</title>
        <authorList>
            <person name="Komaki H."/>
            <person name="Tamura T."/>
        </authorList>
    </citation>
    <scope>NUCLEOTIDE SEQUENCE [LARGE SCALE GENOMIC DNA]</scope>
    <source>
        <strain evidence="8 9">NBRC 108638</strain>
    </source>
</reference>
<dbReference type="Pfam" id="PF04545">
    <property type="entry name" value="Sigma70_r4"/>
    <property type="match status" value="1"/>
</dbReference>
<keyword evidence="3" id="KW-0731">Sigma factor</keyword>
<dbReference type="InterPro" id="IPR013325">
    <property type="entry name" value="RNA_pol_sigma_r2"/>
</dbReference>
<organism evidence="8 9">
    <name type="scientific">Phytohabitans rumicis</name>
    <dbReference type="NCBI Taxonomy" id="1076125"/>
    <lineage>
        <taxon>Bacteria</taxon>
        <taxon>Bacillati</taxon>
        <taxon>Actinomycetota</taxon>
        <taxon>Actinomycetes</taxon>
        <taxon>Micromonosporales</taxon>
        <taxon>Micromonosporaceae</taxon>
    </lineage>
</organism>